<dbReference type="EMBL" id="JBBLXS010000094">
    <property type="protein sequence ID" value="MEK0185095.1"/>
    <property type="molecule type" value="Genomic_DNA"/>
</dbReference>
<dbReference type="PANTHER" id="PTHR21047">
    <property type="entry name" value="DTDP-6-DEOXY-D-GLUCOSE-3,5 EPIMERASE"/>
    <property type="match status" value="1"/>
</dbReference>
<comment type="catalytic activity">
    <reaction evidence="1">
        <text>dTDP-4-dehydro-6-deoxy-alpha-D-glucose = dTDP-4-dehydro-beta-L-rhamnose</text>
        <dbReference type="Rhea" id="RHEA:16969"/>
        <dbReference type="ChEBI" id="CHEBI:57649"/>
        <dbReference type="ChEBI" id="CHEBI:62830"/>
        <dbReference type="EC" id="5.1.3.13"/>
    </reaction>
</comment>
<comment type="subunit">
    <text evidence="1">Homodimer.</text>
</comment>
<dbReference type="GO" id="GO:0008830">
    <property type="term" value="F:dTDP-4-dehydrorhamnose 3,5-epimerase activity"/>
    <property type="evidence" value="ECO:0007669"/>
    <property type="project" value="UniProtKB-EC"/>
</dbReference>
<dbReference type="InterPro" id="IPR000888">
    <property type="entry name" value="RmlC-like"/>
</dbReference>
<dbReference type="EC" id="5.1.3.13" evidence="1"/>
<protein>
    <recommendedName>
        <fullName evidence="1">dTDP-4-dehydrorhamnose 3,5-epimerase</fullName>
        <ecNumber evidence="1">5.1.3.13</ecNumber>
    </recommendedName>
    <alternativeName>
        <fullName evidence="1">Thymidine diphospho-4-keto-rhamnose 3,5-epimerase</fullName>
    </alternativeName>
</protein>
<proteinExistence type="inferred from homology"/>
<keyword evidence="1 2" id="KW-0413">Isomerase</keyword>
<dbReference type="NCBIfam" id="TIGR01221">
    <property type="entry name" value="rmlC"/>
    <property type="match status" value="1"/>
</dbReference>
<evidence type="ECO:0000313" key="3">
    <source>
        <dbReference type="Proteomes" id="UP001384579"/>
    </source>
</evidence>
<accession>A0ABU8YL42</accession>
<evidence type="ECO:0000256" key="1">
    <source>
        <dbReference type="RuleBase" id="RU364069"/>
    </source>
</evidence>
<comment type="pathway">
    <text evidence="1">Carbohydrate biosynthesis; dTDP-L-rhamnose biosynthesis.</text>
</comment>
<keyword evidence="3" id="KW-1185">Reference proteome</keyword>
<name>A0ABU8YL42_9CYAN</name>
<dbReference type="InterPro" id="IPR014710">
    <property type="entry name" value="RmlC-like_jellyroll"/>
</dbReference>
<comment type="caution">
    <text evidence="2">The sequence shown here is derived from an EMBL/GenBank/DDBJ whole genome shotgun (WGS) entry which is preliminary data.</text>
</comment>
<gene>
    <name evidence="2" type="primary">rfbC</name>
    <name evidence="2" type="ORF">WMG39_09510</name>
</gene>
<organism evidence="2 3">
    <name type="scientific">Microcoleus anatoxicus PTRS2</name>
    <dbReference type="NCBI Taxonomy" id="2705321"/>
    <lineage>
        <taxon>Bacteria</taxon>
        <taxon>Bacillati</taxon>
        <taxon>Cyanobacteriota</taxon>
        <taxon>Cyanophyceae</taxon>
        <taxon>Oscillatoriophycideae</taxon>
        <taxon>Oscillatoriales</taxon>
        <taxon>Microcoleaceae</taxon>
        <taxon>Microcoleus</taxon>
        <taxon>Microcoleus anatoxicus</taxon>
    </lineage>
</organism>
<comment type="function">
    <text evidence="1">Catalyzes the epimerization of the C3' and C5'positions of dTDP-6-deoxy-D-xylo-4-hexulose, forming dTDP-6-deoxy-L-lyxo-4-hexulose.</text>
</comment>
<dbReference type="Proteomes" id="UP001384579">
    <property type="component" value="Unassembled WGS sequence"/>
</dbReference>
<dbReference type="RefSeq" id="WP_340541411.1">
    <property type="nucleotide sequence ID" value="NZ_JBBLXS010000094.1"/>
</dbReference>
<dbReference type="CDD" id="cd00438">
    <property type="entry name" value="cupin_RmlC"/>
    <property type="match status" value="1"/>
</dbReference>
<evidence type="ECO:0000313" key="2">
    <source>
        <dbReference type="EMBL" id="MEK0185095.1"/>
    </source>
</evidence>
<dbReference type="Gene3D" id="2.60.120.10">
    <property type="entry name" value="Jelly Rolls"/>
    <property type="match status" value="1"/>
</dbReference>
<dbReference type="PANTHER" id="PTHR21047:SF2">
    <property type="entry name" value="THYMIDINE DIPHOSPHO-4-KETO-RHAMNOSE 3,5-EPIMERASE"/>
    <property type="match status" value="1"/>
</dbReference>
<dbReference type="InterPro" id="IPR011051">
    <property type="entry name" value="RmlC_Cupin_sf"/>
</dbReference>
<comment type="similarity">
    <text evidence="1">Belongs to the dTDP-4-dehydrorhamnose 3,5-epimerase family.</text>
</comment>
<dbReference type="SUPFAM" id="SSF51182">
    <property type="entry name" value="RmlC-like cupins"/>
    <property type="match status" value="1"/>
</dbReference>
<sequence length="182" mass="20987">MEIKPLKLLGTYEINCTPRHDERGYFMRAYDEALFREYSLTTSWVQENQSLSTRKGVIRGFHFQKPPYTETKLRRAVLGSVLEVFVDLRLSSKTYGHWDAIEISDENKKLVYIPKGFATAICTLTEQALVLYKVDAPYNAESEGGLRWNDESLGINWPVDNPYLSTKDASWEDMINFNSPFA</sequence>
<dbReference type="Pfam" id="PF00908">
    <property type="entry name" value="dTDP_sugar_isom"/>
    <property type="match status" value="1"/>
</dbReference>
<reference evidence="2 3" key="1">
    <citation type="journal article" date="2020" name="Harmful Algae">
        <title>Molecular and morphological characterization of a novel dihydroanatoxin-a producing Microcoleus species (cyanobacteria) from the Russian River, California, USA.</title>
        <authorList>
            <person name="Conklin K.Y."/>
            <person name="Stancheva R."/>
            <person name="Otten T.G."/>
            <person name="Fadness R."/>
            <person name="Boyer G.L."/>
            <person name="Read B."/>
            <person name="Zhang X."/>
            <person name="Sheath R.G."/>
        </authorList>
    </citation>
    <scope>NUCLEOTIDE SEQUENCE [LARGE SCALE GENOMIC DNA]</scope>
    <source>
        <strain evidence="2 3">PTRS2</strain>
    </source>
</reference>